<keyword evidence="1" id="KW-0472">Membrane</keyword>
<feature type="transmembrane region" description="Helical" evidence="1">
    <location>
        <begin position="47"/>
        <end position="66"/>
    </location>
</feature>
<name>A0A645JL25_9ZZZZ</name>
<dbReference type="EMBL" id="VSSQ01145133">
    <property type="protein sequence ID" value="MPN64365.1"/>
    <property type="molecule type" value="Genomic_DNA"/>
</dbReference>
<reference evidence="2" key="1">
    <citation type="submission" date="2019-08" db="EMBL/GenBank/DDBJ databases">
        <authorList>
            <person name="Kucharzyk K."/>
            <person name="Murdoch R.W."/>
            <person name="Higgins S."/>
            <person name="Loffler F."/>
        </authorList>
    </citation>
    <scope>NUCLEOTIDE SEQUENCE</scope>
</reference>
<comment type="caution">
    <text evidence="2">The sequence shown here is derived from an EMBL/GenBank/DDBJ whole genome shotgun (WGS) entry which is preliminary data.</text>
</comment>
<dbReference type="AlphaFoldDB" id="A0A645JL25"/>
<evidence type="ECO:0000256" key="1">
    <source>
        <dbReference type="SAM" id="Phobius"/>
    </source>
</evidence>
<evidence type="ECO:0000313" key="2">
    <source>
        <dbReference type="EMBL" id="MPN64365.1"/>
    </source>
</evidence>
<protein>
    <submittedName>
        <fullName evidence="2">Uncharacterized protein</fullName>
    </submittedName>
</protein>
<gene>
    <name evidence="2" type="ORF">SDC9_212137</name>
</gene>
<proteinExistence type="predicted"/>
<accession>A0A645JL25</accession>
<keyword evidence="1" id="KW-1133">Transmembrane helix</keyword>
<sequence length="142" mass="16185">MTDRPIKQAILLMRLQNVMPVLRLFTRRMAESYLPVMKRCGMPPENGLLGVAAMILFLQTPIGIYLKKAAIRMSLLESFVKLRTAGKKYAFIFSHGVRATVLTHFLRCQPCGLKSSGEDLLRIIICGFLMSNCARILFFWQM</sequence>
<feature type="transmembrane region" description="Helical" evidence="1">
    <location>
        <begin position="120"/>
        <end position="140"/>
    </location>
</feature>
<keyword evidence="1" id="KW-0812">Transmembrane</keyword>
<organism evidence="2">
    <name type="scientific">bioreactor metagenome</name>
    <dbReference type="NCBI Taxonomy" id="1076179"/>
    <lineage>
        <taxon>unclassified sequences</taxon>
        <taxon>metagenomes</taxon>
        <taxon>ecological metagenomes</taxon>
    </lineage>
</organism>